<evidence type="ECO:0000256" key="1">
    <source>
        <dbReference type="ARBA" id="ARBA00004567"/>
    </source>
</evidence>
<evidence type="ECO:0000256" key="5">
    <source>
        <dbReference type="ARBA" id="ARBA00022927"/>
    </source>
</evidence>
<dbReference type="PANTHER" id="PTHR23198:SF6">
    <property type="entry name" value="NUCLEAR PORE COMPLEX PROTEIN NUP98-NUP96"/>
    <property type="match status" value="1"/>
</dbReference>
<dbReference type="GO" id="GO:0008139">
    <property type="term" value="F:nuclear localization sequence binding"/>
    <property type="evidence" value="ECO:0007669"/>
    <property type="project" value="TreeGrafter"/>
</dbReference>
<name>A0A5N5QML3_9AGAM</name>
<evidence type="ECO:0000256" key="6">
    <source>
        <dbReference type="ARBA" id="ARBA00023010"/>
    </source>
</evidence>
<comment type="caution">
    <text evidence="9">The sequence shown here is derived from an EMBL/GenBank/DDBJ whole genome shotgun (WGS) entry which is preliminary data.</text>
</comment>
<dbReference type="GO" id="GO:0006405">
    <property type="term" value="P:RNA export from nucleus"/>
    <property type="evidence" value="ECO:0007669"/>
    <property type="project" value="TreeGrafter"/>
</dbReference>
<evidence type="ECO:0008006" key="11">
    <source>
        <dbReference type="Google" id="ProtNLM"/>
    </source>
</evidence>
<evidence type="ECO:0000256" key="8">
    <source>
        <dbReference type="ARBA" id="ARBA00023242"/>
    </source>
</evidence>
<accession>A0A5N5QML3</accession>
<dbReference type="AlphaFoldDB" id="A0A5N5QML3"/>
<dbReference type="GO" id="GO:0006606">
    <property type="term" value="P:protein import into nucleus"/>
    <property type="evidence" value="ECO:0007669"/>
    <property type="project" value="TreeGrafter"/>
</dbReference>
<evidence type="ECO:0000256" key="3">
    <source>
        <dbReference type="ARBA" id="ARBA00022448"/>
    </source>
</evidence>
<protein>
    <recommendedName>
        <fullName evidence="11">BTB domain-containing protein</fullName>
    </recommendedName>
</protein>
<organism evidence="9 10">
    <name type="scientific">Ceratobasidium theobromae</name>
    <dbReference type="NCBI Taxonomy" id="1582974"/>
    <lineage>
        <taxon>Eukaryota</taxon>
        <taxon>Fungi</taxon>
        <taxon>Dikarya</taxon>
        <taxon>Basidiomycota</taxon>
        <taxon>Agaricomycotina</taxon>
        <taxon>Agaricomycetes</taxon>
        <taxon>Cantharellales</taxon>
        <taxon>Ceratobasidiaceae</taxon>
        <taxon>Ceratobasidium</taxon>
    </lineage>
</organism>
<dbReference type="GO" id="GO:0034398">
    <property type="term" value="P:telomere tethering at nuclear periphery"/>
    <property type="evidence" value="ECO:0007669"/>
    <property type="project" value="TreeGrafter"/>
</dbReference>
<dbReference type="EMBL" id="SSOP01000066">
    <property type="protein sequence ID" value="KAB5592406.1"/>
    <property type="molecule type" value="Genomic_DNA"/>
</dbReference>
<dbReference type="PANTHER" id="PTHR23198">
    <property type="entry name" value="NUCLEOPORIN"/>
    <property type="match status" value="1"/>
</dbReference>
<keyword evidence="10" id="KW-1185">Reference proteome</keyword>
<dbReference type="GO" id="GO:0017056">
    <property type="term" value="F:structural constituent of nuclear pore"/>
    <property type="evidence" value="ECO:0007669"/>
    <property type="project" value="TreeGrafter"/>
</dbReference>
<keyword evidence="7" id="KW-0906">Nuclear pore complex</keyword>
<keyword evidence="5" id="KW-0653">Protein transport</keyword>
<comment type="subcellular location">
    <subcellularLocation>
        <location evidence="1">Nucleus</location>
        <location evidence="1">Nuclear pore complex</location>
    </subcellularLocation>
</comment>
<reference evidence="9 10" key="1">
    <citation type="journal article" date="2019" name="Fungal Biol. Biotechnol.">
        <title>Draft genome sequence of fastidious pathogen Ceratobasidium theobromae, which causes vascular-streak dieback in Theobroma cacao.</title>
        <authorList>
            <person name="Ali S.S."/>
            <person name="Asman A."/>
            <person name="Shao J."/>
            <person name="Firmansyah A.P."/>
            <person name="Susilo A.W."/>
            <person name="Rosmana A."/>
            <person name="McMahon P."/>
            <person name="Junaid M."/>
            <person name="Guest D."/>
            <person name="Kheng T.Y."/>
            <person name="Meinhardt L.W."/>
            <person name="Bailey B.A."/>
        </authorList>
    </citation>
    <scope>NUCLEOTIDE SEQUENCE [LARGE SCALE GENOMIC DNA]</scope>
    <source>
        <strain evidence="9 10">CT2</strain>
    </source>
</reference>
<dbReference type="FunFam" id="1.10.10.2360:FF:000001">
    <property type="entry name" value="Nuclear pore complex protein Nup98-Nup96"/>
    <property type="match status" value="1"/>
</dbReference>
<dbReference type="Proteomes" id="UP000383932">
    <property type="component" value="Unassembled WGS sequence"/>
</dbReference>
<dbReference type="GO" id="GO:0000973">
    <property type="term" value="P:post-transcriptional tethering of RNA polymerase II gene DNA at nuclear periphery"/>
    <property type="evidence" value="ECO:0007669"/>
    <property type="project" value="TreeGrafter"/>
</dbReference>
<evidence type="ECO:0000313" key="10">
    <source>
        <dbReference type="Proteomes" id="UP000383932"/>
    </source>
</evidence>
<dbReference type="GO" id="GO:0044614">
    <property type="term" value="C:nuclear pore cytoplasmic filaments"/>
    <property type="evidence" value="ECO:0007669"/>
    <property type="project" value="TreeGrafter"/>
</dbReference>
<evidence type="ECO:0000256" key="2">
    <source>
        <dbReference type="ARBA" id="ARBA00008926"/>
    </source>
</evidence>
<evidence type="ECO:0000256" key="7">
    <source>
        <dbReference type="ARBA" id="ARBA00023132"/>
    </source>
</evidence>
<evidence type="ECO:0000256" key="4">
    <source>
        <dbReference type="ARBA" id="ARBA00022816"/>
    </source>
</evidence>
<comment type="similarity">
    <text evidence="2">Belongs to the nucleoporin GLFG family.</text>
</comment>
<proteinExistence type="inferred from homology"/>
<dbReference type="InterPro" id="IPR037665">
    <property type="entry name" value="Nucleoporin_S59-like"/>
</dbReference>
<dbReference type="OrthoDB" id="9997739at2759"/>
<dbReference type="Gene3D" id="1.10.10.2360">
    <property type="match status" value="1"/>
</dbReference>
<gene>
    <name evidence="9" type="ORF">CTheo_4170</name>
</gene>
<dbReference type="GO" id="GO:0003723">
    <property type="term" value="F:RNA binding"/>
    <property type="evidence" value="ECO:0007669"/>
    <property type="project" value="TreeGrafter"/>
</dbReference>
<keyword evidence="6" id="KW-0811">Translocation</keyword>
<evidence type="ECO:0000313" key="9">
    <source>
        <dbReference type="EMBL" id="KAB5592406.1"/>
    </source>
</evidence>
<sequence>MNSPTSPWISVSYSMLSDLDSTGYLGCQNGGISARQEVLERTAPSGRILQEHDNEPPFEPGDGDLEIWVNEICFETHKYLIKRFNKLKKRLHDLPSDTVLKLQRDENGADDFRHTLKVLYASIIEGPTQFESQTLISTLRVATIYDYPALRAYAIECLEQAKLTGVERIKIAREFELVTWEESAYMELCSRDQPITVEEARILGLETFVHVAEIRETEQRRRGKGANRSLQELQVESRVLKGAPARQSLDDKPAESNRIQAKADALRLNRNTLEQQSKVFGPMRLVTAEPLIGETFGGDKTNELNPKTNSIDDLLVTVAMPAFVPTTSTMSTAWPATDTVTTACTGGSVVAPAPVNTLFETATTTGQGTAFAKYVATLEREYTFGRRTSEKLLHNSISAMPAYCNFSFEELRAQDYAAGRKSSTWTRYAQTPAASASPPVSNPMVEAKITLLEPSANRVTSSSLIPKLATVGHETGHPTIQHQVRQMLAALR</sequence>
<keyword evidence="3" id="KW-0813">Transport</keyword>
<keyword evidence="4" id="KW-0509">mRNA transport</keyword>
<keyword evidence="8" id="KW-0539">Nucleus</keyword>
<dbReference type="GO" id="GO:0051028">
    <property type="term" value="P:mRNA transport"/>
    <property type="evidence" value="ECO:0007669"/>
    <property type="project" value="UniProtKB-KW"/>
</dbReference>